<evidence type="ECO:0000259" key="3">
    <source>
        <dbReference type="PROSITE" id="PS50110"/>
    </source>
</evidence>
<dbReference type="GO" id="GO:0000160">
    <property type="term" value="P:phosphorelay signal transduction system"/>
    <property type="evidence" value="ECO:0007669"/>
    <property type="project" value="InterPro"/>
</dbReference>
<protein>
    <submittedName>
        <fullName evidence="4">Response regulator receiver domain-containing protein</fullName>
    </submittedName>
</protein>
<dbReference type="Pfam" id="PF00072">
    <property type="entry name" value="Response_reg"/>
    <property type="match status" value="1"/>
</dbReference>
<accession>A0A1Y6BWW8</accession>
<dbReference type="AlphaFoldDB" id="A0A1Y6BWW8"/>
<organism evidence="4 5">
    <name type="scientific">Pseudobacteriovorax antillogorgiicola</name>
    <dbReference type="NCBI Taxonomy" id="1513793"/>
    <lineage>
        <taxon>Bacteria</taxon>
        <taxon>Pseudomonadati</taxon>
        <taxon>Bdellovibrionota</taxon>
        <taxon>Oligoflexia</taxon>
        <taxon>Oligoflexales</taxon>
        <taxon>Pseudobacteriovoracaceae</taxon>
        <taxon>Pseudobacteriovorax</taxon>
    </lineage>
</organism>
<dbReference type="SUPFAM" id="SSF52172">
    <property type="entry name" value="CheY-like"/>
    <property type="match status" value="1"/>
</dbReference>
<evidence type="ECO:0000313" key="4">
    <source>
        <dbReference type="EMBL" id="SMF25158.1"/>
    </source>
</evidence>
<feature type="domain" description="Response regulatory" evidence="3">
    <location>
        <begin position="7"/>
        <end position="122"/>
    </location>
</feature>
<keyword evidence="1 2" id="KW-0597">Phosphoprotein</keyword>
<reference evidence="5" key="1">
    <citation type="submission" date="2017-04" db="EMBL/GenBank/DDBJ databases">
        <authorList>
            <person name="Varghese N."/>
            <person name="Submissions S."/>
        </authorList>
    </citation>
    <scope>NUCLEOTIDE SEQUENCE [LARGE SCALE GENOMIC DNA]</scope>
    <source>
        <strain evidence="5">RKEM611</strain>
    </source>
</reference>
<gene>
    <name evidence="4" type="ORF">SAMN06296036_10844</name>
</gene>
<proteinExistence type="predicted"/>
<dbReference type="InterPro" id="IPR011006">
    <property type="entry name" value="CheY-like_superfamily"/>
</dbReference>
<dbReference type="PROSITE" id="PS50110">
    <property type="entry name" value="RESPONSE_REGULATORY"/>
    <property type="match status" value="1"/>
</dbReference>
<dbReference type="RefSeq" id="WP_132319047.1">
    <property type="nucleotide sequence ID" value="NZ_FWZT01000008.1"/>
</dbReference>
<feature type="modified residue" description="4-aspartylphosphate" evidence="2">
    <location>
        <position position="55"/>
    </location>
</feature>
<dbReference type="InterPro" id="IPR050595">
    <property type="entry name" value="Bact_response_regulator"/>
</dbReference>
<dbReference type="CDD" id="cd00156">
    <property type="entry name" value="REC"/>
    <property type="match status" value="1"/>
</dbReference>
<dbReference type="OrthoDB" id="5294427at2"/>
<evidence type="ECO:0000313" key="5">
    <source>
        <dbReference type="Proteomes" id="UP000192907"/>
    </source>
</evidence>
<dbReference type="Gene3D" id="3.40.50.2300">
    <property type="match status" value="1"/>
</dbReference>
<dbReference type="SMART" id="SM00448">
    <property type="entry name" value="REC"/>
    <property type="match status" value="1"/>
</dbReference>
<evidence type="ECO:0000256" key="2">
    <source>
        <dbReference type="PROSITE-ProRule" id="PRU00169"/>
    </source>
</evidence>
<dbReference type="EMBL" id="FWZT01000008">
    <property type="protein sequence ID" value="SMF25158.1"/>
    <property type="molecule type" value="Genomic_DNA"/>
</dbReference>
<evidence type="ECO:0000256" key="1">
    <source>
        <dbReference type="ARBA" id="ARBA00022553"/>
    </source>
</evidence>
<sequence length="125" mass="14380">MSKSKLRVLYVDDDPCQLEVAKELLTLHFDVEVAFCTRKAMEILDDDHFDLLITDIEMPQESGFTFAKKVRGRHPELGMIAVSGGDQDSVEQFRQESISLFFDYIQKPVQWDDLITRYSNDSANS</sequence>
<keyword evidence="5" id="KW-1185">Reference proteome</keyword>
<dbReference type="PANTHER" id="PTHR44591">
    <property type="entry name" value="STRESS RESPONSE REGULATOR PROTEIN 1"/>
    <property type="match status" value="1"/>
</dbReference>
<dbReference type="InterPro" id="IPR001789">
    <property type="entry name" value="Sig_transdc_resp-reg_receiver"/>
</dbReference>
<dbReference type="Proteomes" id="UP000192907">
    <property type="component" value="Unassembled WGS sequence"/>
</dbReference>
<name>A0A1Y6BWW8_9BACT</name>
<dbReference type="STRING" id="1513793.SAMN06296036_10844"/>
<dbReference type="PANTHER" id="PTHR44591:SF3">
    <property type="entry name" value="RESPONSE REGULATORY DOMAIN-CONTAINING PROTEIN"/>
    <property type="match status" value="1"/>
</dbReference>